<evidence type="ECO:0000313" key="3">
    <source>
        <dbReference type="Proteomes" id="UP000015105"/>
    </source>
</evidence>
<dbReference type="AlphaFoldDB" id="A0A453C0Z9"/>
<feature type="compositionally biased region" description="Acidic residues" evidence="1">
    <location>
        <begin position="80"/>
        <end position="104"/>
    </location>
</feature>
<dbReference type="Gramene" id="AET2Gv20695300.9">
    <property type="protein sequence ID" value="AET2Gv20695300.9"/>
    <property type="gene ID" value="AET2Gv20695300"/>
</dbReference>
<proteinExistence type="predicted"/>
<reference evidence="3" key="1">
    <citation type="journal article" date="2014" name="Science">
        <title>Ancient hybridizations among the ancestral genomes of bread wheat.</title>
        <authorList>
            <consortium name="International Wheat Genome Sequencing Consortium,"/>
            <person name="Marcussen T."/>
            <person name="Sandve S.R."/>
            <person name="Heier L."/>
            <person name="Spannagl M."/>
            <person name="Pfeifer M."/>
            <person name="Jakobsen K.S."/>
            <person name="Wulff B.B."/>
            <person name="Steuernagel B."/>
            <person name="Mayer K.F."/>
            <person name="Olsen O.A."/>
        </authorList>
    </citation>
    <scope>NUCLEOTIDE SEQUENCE [LARGE SCALE GENOMIC DNA]</scope>
    <source>
        <strain evidence="3">cv. AL8/78</strain>
    </source>
</reference>
<reference evidence="2" key="4">
    <citation type="submission" date="2019-03" db="UniProtKB">
        <authorList>
            <consortium name="EnsemblPlants"/>
        </authorList>
    </citation>
    <scope>IDENTIFICATION</scope>
</reference>
<evidence type="ECO:0000256" key="1">
    <source>
        <dbReference type="SAM" id="MobiDB-lite"/>
    </source>
</evidence>
<dbReference type="Proteomes" id="UP000015105">
    <property type="component" value="Chromosome 2D"/>
</dbReference>
<name>A0A453C0Z9_AEGTS</name>
<accession>A0A453C0Z9</accession>
<reference evidence="2" key="3">
    <citation type="journal article" date="2017" name="Nature">
        <title>Genome sequence of the progenitor of the wheat D genome Aegilops tauschii.</title>
        <authorList>
            <person name="Luo M.C."/>
            <person name="Gu Y.Q."/>
            <person name="Puiu D."/>
            <person name="Wang H."/>
            <person name="Twardziok S.O."/>
            <person name="Deal K.R."/>
            <person name="Huo N."/>
            <person name="Zhu T."/>
            <person name="Wang L."/>
            <person name="Wang Y."/>
            <person name="McGuire P.E."/>
            <person name="Liu S."/>
            <person name="Long H."/>
            <person name="Ramasamy R.K."/>
            <person name="Rodriguez J.C."/>
            <person name="Van S.L."/>
            <person name="Yuan L."/>
            <person name="Wang Z."/>
            <person name="Xia Z."/>
            <person name="Xiao L."/>
            <person name="Anderson O.D."/>
            <person name="Ouyang S."/>
            <person name="Liang Y."/>
            <person name="Zimin A.V."/>
            <person name="Pertea G."/>
            <person name="Qi P."/>
            <person name="Bennetzen J.L."/>
            <person name="Dai X."/>
            <person name="Dawson M.W."/>
            <person name="Muller H.G."/>
            <person name="Kugler K."/>
            <person name="Rivarola-Duarte L."/>
            <person name="Spannagl M."/>
            <person name="Mayer K.F.X."/>
            <person name="Lu F.H."/>
            <person name="Bevan M.W."/>
            <person name="Leroy P."/>
            <person name="Li P."/>
            <person name="You F.M."/>
            <person name="Sun Q."/>
            <person name="Liu Z."/>
            <person name="Lyons E."/>
            <person name="Wicker T."/>
            <person name="Salzberg S.L."/>
            <person name="Devos K.M."/>
            <person name="Dvorak J."/>
        </authorList>
    </citation>
    <scope>NUCLEOTIDE SEQUENCE [LARGE SCALE GENOMIC DNA]</scope>
    <source>
        <strain evidence="2">cv. AL8/78</strain>
    </source>
</reference>
<evidence type="ECO:0000313" key="2">
    <source>
        <dbReference type="EnsemblPlants" id="AET2Gv20695300.9"/>
    </source>
</evidence>
<dbReference type="EnsemblPlants" id="AET2Gv20695300.9">
    <property type="protein sequence ID" value="AET2Gv20695300.9"/>
    <property type="gene ID" value="AET2Gv20695300"/>
</dbReference>
<organism evidence="2 3">
    <name type="scientific">Aegilops tauschii subsp. strangulata</name>
    <name type="common">Goatgrass</name>
    <dbReference type="NCBI Taxonomy" id="200361"/>
    <lineage>
        <taxon>Eukaryota</taxon>
        <taxon>Viridiplantae</taxon>
        <taxon>Streptophyta</taxon>
        <taxon>Embryophyta</taxon>
        <taxon>Tracheophyta</taxon>
        <taxon>Spermatophyta</taxon>
        <taxon>Magnoliopsida</taxon>
        <taxon>Liliopsida</taxon>
        <taxon>Poales</taxon>
        <taxon>Poaceae</taxon>
        <taxon>BOP clade</taxon>
        <taxon>Pooideae</taxon>
        <taxon>Triticodae</taxon>
        <taxon>Triticeae</taxon>
        <taxon>Triticinae</taxon>
        <taxon>Aegilops</taxon>
    </lineage>
</organism>
<reference evidence="3" key="2">
    <citation type="journal article" date="2017" name="Nat. Plants">
        <title>The Aegilops tauschii genome reveals multiple impacts of transposons.</title>
        <authorList>
            <person name="Zhao G."/>
            <person name="Zou C."/>
            <person name="Li K."/>
            <person name="Wang K."/>
            <person name="Li T."/>
            <person name="Gao L."/>
            <person name="Zhang X."/>
            <person name="Wang H."/>
            <person name="Yang Z."/>
            <person name="Liu X."/>
            <person name="Jiang W."/>
            <person name="Mao L."/>
            <person name="Kong X."/>
            <person name="Jiao Y."/>
            <person name="Jia J."/>
        </authorList>
    </citation>
    <scope>NUCLEOTIDE SEQUENCE [LARGE SCALE GENOMIC DNA]</scope>
    <source>
        <strain evidence="3">cv. AL8/78</strain>
    </source>
</reference>
<sequence>MDLLSGRVVHGCSPSWRGVKSLRFPPLLGSWAAGSSAFPGCSCALAVCRNGSAVVPFAKKKRKGYSVEPPDGEETKDGASDEIEGMVEDVDGEEEGGDEEDAGDDGNAFLYSGDVSLLSFPPSPVEGWRNSVFSLHFFHHCTYYEAFGDPNIHILVASAECRL</sequence>
<reference evidence="2" key="5">
    <citation type="journal article" date="2021" name="G3 (Bethesda)">
        <title>Aegilops tauschii genome assembly Aet v5.0 features greater sequence contiguity and improved annotation.</title>
        <authorList>
            <person name="Wang L."/>
            <person name="Zhu T."/>
            <person name="Rodriguez J.C."/>
            <person name="Deal K.R."/>
            <person name="Dubcovsky J."/>
            <person name="McGuire P.E."/>
            <person name="Lux T."/>
            <person name="Spannagl M."/>
            <person name="Mayer K.F.X."/>
            <person name="Baldrich P."/>
            <person name="Meyers B.C."/>
            <person name="Huo N."/>
            <person name="Gu Y.Q."/>
            <person name="Zhou H."/>
            <person name="Devos K.M."/>
            <person name="Bennetzen J.L."/>
            <person name="Unver T."/>
            <person name="Budak H."/>
            <person name="Gulick P.J."/>
            <person name="Galiba G."/>
            <person name="Kalapos B."/>
            <person name="Nelson D.R."/>
            <person name="Li P."/>
            <person name="You F.M."/>
            <person name="Luo M.C."/>
            <person name="Dvorak J."/>
        </authorList>
    </citation>
    <scope>NUCLEOTIDE SEQUENCE [LARGE SCALE GENOMIC DNA]</scope>
    <source>
        <strain evidence="2">cv. AL8/78</strain>
    </source>
</reference>
<feature type="region of interest" description="Disordered" evidence="1">
    <location>
        <begin position="61"/>
        <end position="105"/>
    </location>
</feature>
<keyword evidence="3" id="KW-1185">Reference proteome</keyword>
<protein>
    <submittedName>
        <fullName evidence="2">Uncharacterized protein</fullName>
    </submittedName>
</protein>